<evidence type="ECO:0000313" key="2">
    <source>
        <dbReference type="Proteomes" id="UP000526892"/>
    </source>
</evidence>
<dbReference type="AlphaFoldDB" id="A0A7Z0LRF0"/>
<reference evidence="1 2" key="1">
    <citation type="journal article" date="2003" name="Extremophiles">
        <title>Halomonas glaciei sp. nov. isolated from fast ice of Adelie Land, Antarctica.</title>
        <authorList>
            <person name="Reddy G.S."/>
            <person name="Raghavan P.U."/>
            <person name="Sarita N.B."/>
            <person name="Prakash J.S."/>
            <person name="Nagesh N."/>
            <person name="Delille D."/>
            <person name="Shivaji S."/>
        </authorList>
    </citation>
    <scope>NUCLEOTIDE SEQUENCE [LARGE SCALE GENOMIC DNA]</scope>
    <source>
        <strain evidence="1 2">DD39</strain>
    </source>
</reference>
<dbReference type="Proteomes" id="UP000526892">
    <property type="component" value="Unassembled WGS sequence"/>
</dbReference>
<evidence type="ECO:0000313" key="1">
    <source>
        <dbReference type="EMBL" id="NYS77242.1"/>
    </source>
</evidence>
<dbReference type="InterPro" id="IPR027417">
    <property type="entry name" value="P-loop_NTPase"/>
</dbReference>
<dbReference type="Gene3D" id="3.40.50.300">
    <property type="entry name" value="P-loop containing nucleotide triphosphate hydrolases"/>
    <property type="match status" value="1"/>
</dbReference>
<evidence type="ECO:0008006" key="3">
    <source>
        <dbReference type="Google" id="ProtNLM"/>
    </source>
</evidence>
<protein>
    <recommendedName>
        <fullName evidence="3">Terminase</fullName>
    </recommendedName>
</protein>
<name>A0A7Z0LRF0_9GAMM</name>
<dbReference type="Gene3D" id="3.30.420.240">
    <property type="match status" value="1"/>
</dbReference>
<dbReference type="RefSeq" id="WP_179915426.1">
    <property type="nucleotide sequence ID" value="NZ_JACCDE010000006.1"/>
</dbReference>
<gene>
    <name evidence="1" type="ORF">HZS80_05860</name>
</gene>
<proteinExistence type="predicted"/>
<organism evidence="1 2">
    <name type="scientific">Vreelandella glaciei</name>
    <dbReference type="NCBI Taxonomy" id="186761"/>
    <lineage>
        <taxon>Bacteria</taxon>
        <taxon>Pseudomonadati</taxon>
        <taxon>Pseudomonadota</taxon>
        <taxon>Gammaproteobacteria</taxon>
        <taxon>Oceanospirillales</taxon>
        <taxon>Halomonadaceae</taxon>
        <taxon>Vreelandella</taxon>
    </lineage>
</organism>
<comment type="caution">
    <text evidence="1">The sequence shown here is derived from an EMBL/GenBank/DDBJ whole genome shotgun (WGS) entry which is preliminary data.</text>
</comment>
<sequence>MSVTIRDAMTDPALFGGQFSGDSFKAWRALLAGFYGLPLVGDEHAAWRRITRRQAPTTPAEELWLVVGRRGGKSQAAALLAVFEAAFQDYTDRLSPGEVATIAVLAQDRKAARSVFRYITGLLHSNPMLQALIVREDRESIELSNRTAIEVTTASFRSTRGYTFACVIADEIAFWRSDDAANPDKAILSAVRPGMATLNGKLIALSSPYARKGELFEHHKRYFGKNDSGILVAQAPSLTMNPTLPKRVVERAYERDDASAKAEYGAEFRSDVESFVSLEAVEGCVIPGRIELPPVSGIQYNAFTDPSGGSVDSWTLAITHREDDNVVLDAMRSRKPPFSPAGVVAEFADLLKSYGIRTVTGDRYGGQFPKELFDQHGITYEVADRPRSDLYRDTLPLLNSERVELLDSKQLVKEFVSLERRTARSGKDSIDHPPGQHDDLCNSVAGAIVSASGKKTSGPAMLLPSRYANRMRRHG</sequence>
<dbReference type="EMBL" id="JACCDE010000006">
    <property type="protein sequence ID" value="NYS77242.1"/>
    <property type="molecule type" value="Genomic_DNA"/>
</dbReference>
<accession>A0A7Z0LRF0</accession>
<keyword evidence="2" id="KW-1185">Reference proteome</keyword>